<gene>
    <name evidence="3" type="ORF">GCM10023320_76300</name>
</gene>
<dbReference type="RefSeq" id="WP_425570835.1">
    <property type="nucleotide sequence ID" value="NZ_BAABJO010000045.1"/>
</dbReference>
<comment type="catalytic activity">
    <reaction evidence="2">
        <text>oxidized coenzyme F420-(gamma-L-Glu)(n) + a quinol + H(+) = reduced coenzyme F420-(gamma-L-Glu)(n) + a quinone</text>
        <dbReference type="Rhea" id="RHEA:39663"/>
        <dbReference type="Rhea" id="RHEA-COMP:12939"/>
        <dbReference type="Rhea" id="RHEA-COMP:14378"/>
        <dbReference type="ChEBI" id="CHEBI:15378"/>
        <dbReference type="ChEBI" id="CHEBI:24646"/>
        <dbReference type="ChEBI" id="CHEBI:132124"/>
        <dbReference type="ChEBI" id="CHEBI:133980"/>
        <dbReference type="ChEBI" id="CHEBI:139511"/>
    </reaction>
</comment>
<comment type="similarity">
    <text evidence="1">Belongs to the F420H(2)-dependent quinone reductase family.</text>
</comment>
<protein>
    <submittedName>
        <fullName evidence="3">Nitroreductase/quinone reductase family protein</fullName>
    </submittedName>
</protein>
<dbReference type="Proteomes" id="UP001500804">
    <property type="component" value="Unassembled WGS sequence"/>
</dbReference>
<keyword evidence="4" id="KW-1185">Reference proteome</keyword>
<dbReference type="Gene3D" id="2.30.110.10">
    <property type="entry name" value="Electron Transport, Fmn-binding Protein, Chain A"/>
    <property type="match status" value="1"/>
</dbReference>
<comment type="caution">
    <text evidence="3">The sequence shown here is derived from an EMBL/GenBank/DDBJ whole genome shotgun (WGS) entry which is preliminary data.</text>
</comment>
<proteinExistence type="inferred from homology"/>
<evidence type="ECO:0000256" key="1">
    <source>
        <dbReference type="ARBA" id="ARBA00008710"/>
    </source>
</evidence>
<dbReference type="PANTHER" id="PTHR39428">
    <property type="entry name" value="F420H(2)-DEPENDENT QUINONE REDUCTASE RV1261C"/>
    <property type="match status" value="1"/>
</dbReference>
<evidence type="ECO:0000313" key="4">
    <source>
        <dbReference type="Proteomes" id="UP001500804"/>
    </source>
</evidence>
<reference evidence="4" key="1">
    <citation type="journal article" date="2019" name="Int. J. Syst. Evol. Microbiol.">
        <title>The Global Catalogue of Microorganisms (GCM) 10K type strain sequencing project: providing services to taxonomists for standard genome sequencing and annotation.</title>
        <authorList>
            <consortium name="The Broad Institute Genomics Platform"/>
            <consortium name="The Broad Institute Genome Sequencing Center for Infectious Disease"/>
            <person name="Wu L."/>
            <person name="Ma J."/>
        </authorList>
    </citation>
    <scope>NUCLEOTIDE SEQUENCE [LARGE SCALE GENOMIC DNA]</scope>
    <source>
        <strain evidence="4">JCM 18302</strain>
    </source>
</reference>
<dbReference type="InterPro" id="IPR012349">
    <property type="entry name" value="Split_barrel_FMN-bd"/>
</dbReference>
<evidence type="ECO:0000313" key="3">
    <source>
        <dbReference type="EMBL" id="GAA5139758.1"/>
    </source>
</evidence>
<dbReference type="PANTHER" id="PTHR39428:SF1">
    <property type="entry name" value="F420H(2)-DEPENDENT QUINONE REDUCTASE RV1261C"/>
    <property type="match status" value="1"/>
</dbReference>
<dbReference type="EMBL" id="BAABJO010000045">
    <property type="protein sequence ID" value="GAA5139758.1"/>
    <property type="molecule type" value="Genomic_DNA"/>
</dbReference>
<dbReference type="InterPro" id="IPR004378">
    <property type="entry name" value="F420H2_quin_Rdtase"/>
</dbReference>
<accession>A0ABP9P3B2</accession>
<dbReference type="SUPFAM" id="SSF50475">
    <property type="entry name" value="FMN-binding split barrel"/>
    <property type="match status" value="1"/>
</dbReference>
<dbReference type="NCBIfam" id="TIGR00026">
    <property type="entry name" value="hi_GC_TIGR00026"/>
    <property type="match status" value="1"/>
</dbReference>
<organism evidence="3 4">
    <name type="scientific">Pseudonocardia adelaidensis</name>
    <dbReference type="NCBI Taxonomy" id="648754"/>
    <lineage>
        <taxon>Bacteria</taxon>
        <taxon>Bacillati</taxon>
        <taxon>Actinomycetota</taxon>
        <taxon>Actinomycetes</taxon>
        <taxon>Pseudonocardiales</taxon>
        <taxon>Pseudonocardiaceae</taxon>
        <taxon>Pseudonocardia</taxon>
    </lineage>
</organism>
<dbReference type="Pfam" id="PF04075">
    <property type="entry name" value="F420H2_quin_red"/>
    <property type="match status" value="1"/>
</dbReference>
<evidence type="ECO:0000256" key="2">
    <source>
        <dbReference type="ARBA" id="ARBA00049106"/>
    </source>
</evidence>
<name>A0ABP9P3B2_9PSEU</name>
<sequence>MTGQAVRMDVREVNKRVIEQFRAGGPVDGMHRERLVLLTTTGRRTGERRTTPMMFHRDGDRVLVIASNIGAPRHPDWYLNLVAHPEVTVEVGDESGAPRGAVARTLEGAEHEPVWEMLKTTYPFFAEHERKTTRAIPVVALVPNTEG</sequence>